<protein>
    <submittedName>
        <fullName evidence="1">Uncharacterized protein</fullName>
    </submittedName>
</protein>
<dbReference type="AlphaFoldDB" id="A0A2N3LLN1"/>
<comment type="caution">
    <text evidence="1">The sequence shown here is derived from an EMBL/GenBank/DDBJ whole genome shotgun (WGS) entry which is preliminary data.</text>
</comment>
<keyword evidence="2" id="KW-1185">Reference proteome</keyword>
<dbReference type="EMBL" id="PIQO01000004">
    <property type="protein sequence ID" value="PKR85516.1"/>
    <property type="molecule type" value="Genomic_DNA"/>
</dbReference>
<proteinExistence type="predicted"/>
<evidence type="ECO:0000313" key="1">
    <source>
        <dbReference type="EMBL" id="PKR85516.1"/>
    </source>
</evidence>
<dbReference type="Proteomes" id="UP000233440">
    <property type="component" value="Unassembled WGS sequence"/>
</dbReference>
<dbReference type="RefSeq" id="WP_101353566.1">
    <property type="nucleotide sequence ID" value="NZ_PIQO01000004.1"/>
</dbReference>
<name>A0A2N3LLN1_9BACI</name>
<gene>
    <name evidence="1" type="ORF">CWO92_07315</name>
</gene>
<organism evidence="1 2">
    <name type="scientific">Heyndrickxia camelliae</name>
    <dbReference type="NCBI Taxonomy" id="1707093"/>
    <lineage>
        <taxon>Bacteria</taxon>
        <taxon>Bacillati</taxon>
        <taxon>Bacillota</taxon>
        <taxon>Bacilli</taxon>
        <taxon>Bacillales</taxon>
        <taxon>Bacillaceae</taxon>
        <taxon>Heyndrickxia</taxon>
    </lineage>
</organism>
<evidence type="ECO:0000313" key="2">
    <source>
        <dbReference type="Proteomes" id="UP000233440"/>
    </source>
</evidence>
<accession>A0A2N3LLN1</accession>
<reference evidence="1 2" key="1">
    <citation type="submission" date="2017-11" db="EMBL/GenBank/DDBJ databases">
        <title>Bacillus camelliae sp. nov., isolated from pu'er tea.</title>
        <authorList>
            <person name="Niu L."/>
        </authorList>
    </citation>
    <scope>NUCLEOTIDE SEQUENCE [LARGE SCALE GENOMIC DNA]</scope>
    <source>
        <strain evidence="1 2">7578-1</strain>
    </source>
</reference>
<dbReference type="OrthoDB" id="2934625at2"/>
<sequence length="73" mass="8489">MVVVHFFDHKTVVLSQLRENIPVIDENIKIKGRKGKVLNVKEVDDKEIHVQVLFDQVLKSQPIAKDNSKKKKR</sequence>